<organism evidence="1">
    <name type="scientific">human gut metagenome</name>
    <dbReference type="NCBI Taxonomy" id="408170"/>
    <lineage>
        <taxon>unclassified sequences</taxon>
        <taxon>metagenomes</taxon>
        <taxon>organismal metagenomes</taxon>
    </lineage>
</organism>
<proteinExistence type="predicted"/>
<comment type="caution">
    <text evidence="1">The sequence shown here is derived from an EMBL/GenBank/DDBJ whole genome shotgun (WGS) entry which is preliminary data.</text>
</comment>
<protein>
    <submittedName>
        <fullName evidence="1">Uncharacterized protein</fullName>
    </submittedName>
</protein>
<reference evidence="1" key="1">
    <citation type="journal article" date="2013" name="Environ. Microbiol.">
        <title>Microbiota from the distal guts of lean and obese adolescents exhibit partial functional redundancy besides clear differences in community structure.</title>
        <authorList>
            <person name="Ferrer M."/>
            <person name="Ruiz A."/>
            <person name="Lanza F."/>
            <person name="Haange S.B."/>
            <person name="Oberbach A."/>
            <person name="Till H."/>
            <person name="Bargiela R."/>
            <person name="Campoy C."/>
            <person name="Segura M.T."/>
            <person name="Richter M."/>
            <person name="von Bergen M."/>
            <person name="Seifert J."/>
            <person name="Suarez A."/>
        </authorList>
    </citation>
    <scope>NUCLEOTIDE SEQUENCE</scope>
</reference>
<accession>K1RYI7</accession>
<name>K1RYI7_9ZZZZ</name>
<sequence length="72" mass="7958">MHFVEAKCSVSEIVKGEVNRAGLHAKIAEPHPIFYKYNKTGQEVYVSLNLSNTMLTGIGKGTITREDVSADY</sequence>
<dbReference type="AlphaFoldDB" id="K1RYI7"/>
<evidence type="ECO:0000313" key="1">
    <source>
        <dbReference type="EMBL" id="EKC46490.1"/>
    </source>
</evidence>
<gene>
    <name evidence="1" type="ORF">LEA_19823</name>
</gene>
<dbReference type="EMBL" id="AJWY01013619">
    <property type="protein sequence ID" value="EKC46490.1"/>
    <property type="molecule type" value="Genomic_DNA"/>
</dbReference>
<feature type="non-terminal residue" evidence="1">
    <location>
        <position position="72"/>
    </location>
</feature>